<name>A0A420HRH8_9PEZI</name>
<dbReference type="PANTHER" id="PTHR10655:SF17">
    <property type="entry name" value="LYSOPHOSPHOLIPASE-LIKE PROTEIN 1"/>
    <property type="match status" value="1"/>
</dbReference>
<comment type="similarity">
    <text evidence="2">Belongs to the AB hydrolase superfamily. AB hydrolase 2 family.</text>
</comment>
<sequence length="232" mass="25381">MSNSATSIIVPAIRKHTATVIVAHGLGDSGSGWAFLAEKWRNEKKFDEVKFIFPNAPSRPITINMGIKMPGWYDILHFSDLNASQDEAGIMESRSYFQDLIATEISSGIPSERVVLGGFSQGAAISLLTGITYPSKLAGIFGLSGYILLHNKVGELVAQAEDANKNTKIFMGHGEDDQLVKAEWGKLTKLLLENLGFNVNFRTYPNLAHSTDPAEIEDLGKFLDEVIPPTEK</sequence>
<feature type="domain" description="Phospholipase/carboxylesterase/thioesterase" evidence="13">
    <location>
        <begin position="7"/>
        <end position="226"/>
    </location>
</feature>
<evidence type="ECO:0000256" key="9">
    <source>
        <dbReference type="ARBA" id="ARBA00023098"/>
    </source>
</evidence>
<dbReference type="AlphaFoldDB" id="A0A420HRH8"/>
<evidence type="ECO:0000256" key="6">
    <source>
        <dbReference type="ARBA" id="ARBA00022490"/>
    </source>
</evidence>
<keyword evidence="6" id="KW-0963">Cytoplasm</keyword>
<dbReference type="FunFam" id="3.40.50.1820:FF:000010">
    <property type="entry name" value="Acyl-protein thioesterase 2"/>
    <property type="match status" value="1"/>
</dbReference>
<dbReference type="InterPro" id="IPR003140">
    <property type="entry name" value="PLipase/COase/thioEstase"/>
</dbReference>
<dbReference type="InterPro" id="IPR029058">
    <property type="entry name" value="AB_hydrolase_fold"/>
</dbReference>
<evidence type="ECO:0000256" key="10">
    <source>
        <dbReference type="ARBA" id="ARBA00029392"/>
    </source>
</evidence>
<dbReference type="GO" id="GO:0052689">
    <property type="term" value="F:carboxylic ester hydrolase activity"/>
    <property type="evidence" value="ECO:0007669"/>
    <property type="project" value="UniProtKB-KW"/>
</dbReference>
<evidence type="ECO:0000256" key="3">
    <source>
        <dbReference type="ARBA" id="ARBA00012423"/>
    </source>
</evidence>
<dbReference type="GO" id="GO:0008474">
    <property type="term" value="F:palmitoyl-(protein) hydrolase activity"/>
    <property type="evidence" value="ECO:0007669"/>
    <property type="project" value="UniProtKB-EC"/>
</dbReference>
<reference evidence="14 15" key="1">
    <citation type="journal article" date="2018" name="BMC Genomics">
        <title>Comparative genome analyses reveal sequence features reflecting distinct modes of host-adaptation between dicot and monocot powdery mildew.</title>
        <authorList>
            <person name="Wu Y."/>
            <person name="Ma X."/>
            <person name="Pan Z."/>
            <person name="Kale S.D."/>
            <person name="Song Y."/>
            <person name="King H."/>
            <person name="Zhang Q."/>
            <person name="Presley C."/>
            <person name="Deng X."/>
            <person name="Wei C.I."/>
            <person name="Xiao S."/>
        </authorList>
    </citation>
    <scope>NUCLEOTIDE SEQUENCE [LARGE SCALE GENOMIC DNA]</scope>
    <source>
        <strain evidence="14">UMSG2</strain>
    </source>
</reference>
<accession>A0A420HRH8</accession>
<evidence type="ECO:0000256" key="1">
    <source>
        <dbReference type="ARBA" id="ARBA00004496"/>
    </source>
</evidence>
<evidence type="ECO:0000256" key="12">
    <source>
        <dbReference type="ARBA" id="ARBA00047337"/>
    </source>
</evidence>
<evidence type="ECO:0000256" key="8">
    <source>
        <dbReference type="ARBA" id="ARBA00022832"/>
    </source>
</evidence>
<dbReference type="PANTHER" id="PTHR10655">
    <property type="entry name" value="LYSOPHOSPHOLIPASE-RELATED"/>
    <property type="match status" value="1"/>
</dbReference>
<dbReference type="STRING" id="212602.A0A420HRH8"/>
<dbReference type="Gene3D" id="3.40.50.1820">
    <property type="entry name" value="alpha/beta hydrolase"/>
    <property type="match status" value="1"/>
</dbReference>
<dbReference type="GO" id="GO:0005737">
    <property type="term" value="C:cytoplasm"/>
    <property type="evidence" value="ECO:0007669"/>
    <property type="project" value="UniProtKB-SubCell"/>
</dbReference>
<evidence type="ECO:0000256" key="2">
    <source>
        <dbReference type="ARBA" id="ARBA00006499"/>
    </source>
</evidence>
<evidence type="ECO:0000259" key="13">
    <source>
        <dbReference type="Pfam" id="PF02230"/>
    </source>
</evidence>
<dbReference type="Pfam" id="PF02230">
    <property type="entry name" value="Abhydrolase_2"/>
    <property type="match status" value="1"/>
</dbReference>
<keyword evidence="9" id="KW-0443">Lipid metabolism</keyword>
<dbReference type="SUPFAM" id="SSF53474">
    <property type="entry name" value="alpha/beta-Hydrolases"/>
    <property type="match status" value="1"/>
</dbReference>
<gene>
    <name evidence="14" type="ORF">OnM2_055048</name>
</gene>
<organism evidence="14 15">
    <name type="scientific">Erysiphe neolycopersici</name>
    <dbReference type="NCBI Taxonomy" id="212602"/>
    <lineage>
        <taxon>Eukaryota</taxon>
        <taxon>Fungi</taxon>
        <taxon>Dikarya</taxon>
        <taxon>Ascomycota</taxon>
        <taxon>Pezizomycotina</taxon>
        <taxon>Leotiomycetes</taxon>
        <taxon>Erysiphales</taxon>
        <taxon>Erysiphaceae</taxon>
        <taxon>Erysiphe</taxon>
    </lineage>
</organism>
<evidence type="ECO:0000256" key="11">
    <source>
        <dbReference type="ARBA" id="ARBA00031195"/>
    </source>
</evidence>
<dbReference type="Proteomes" id="UP000286134">
    <property type="component" value="Unassembled WGS sequence"/>
</dbReference>
<dbReference type="OrthoDB" id="2418081at2759"/>
<proteinExistence type="inferred from homology"/>
<evidence type="ECO:0000256" key="7">
    <source>
        <dbReference type="ARBA" id="ARBA00022801"/>
    </source>
</evidence>
<protein>
    <recommendedName>
        <fullName evidence="4">Acyl-protein thioesterase 1</fullName>
        <ecNumber evidence="3">3.1.2.22</ecNumber>
    </recommendedName>
    <alternativeName>
        <fullName evidence="11">Palmitoyl-protein hydrolase</fullName>
    </alternativeName>
</protein>
<comment type="function">
    <text evidence="10">Hydrolyzes fatty acids from S-acylated cysteine residues in proteins with a strong preference for palmitoylated G-alpha proteins over other acyl substrates. Mediates the deacylation of G-alpha proteins such as GPA1 in vivo, but has weak or no activity toward palmitoylated Ras proteins. Has weak lysophospholipase activity in vitro; however such activity may not exist in vivo.</text>
</comment>
<keyword evidence="5" id="KW-0719">Serine esterase</keyword>
<evidence type="ECO:0000313" key="14">
    <source>
        <dbReference type="EMBL" id="RKF60023.1"/>
    </source>
</evidence>
<keyword evidence="15" id="KW-1185">Reference proteome</keyword>
<keyword evidence="7" id="KW-0378">Hydrolase</keyword>
<comment type="subcellular location">
    <subcellularLocation>
        <location evidence="1">Cytoplasm</location>
    </subcellularLocation>
</comment>
<evidence type="ECO:0000313" key="15">
    <source>
        <dbReference type="Proteomes" id="UP000286134"/>
    </source>
</evidence>
<keyword evidence="8" id="KW-0276">Fatty acid metabolism</keyword>
<dbReference type="EC" id="3.1.2.22" evidence="3"/>
<evidence type="ECO:0000256" key="5">
    <source>
        <dbReference type="ARBA" id="ARBA00022487"/>
    </source>
</evidence>
<evidence type="ECO:0000256" key="4">
    <source>
        <dbReference type="ARBA" id="ARBA00014923"/>
    </source>
</evidence>
<dbReference type="EMBL" id="MCFK01005509">
    <property type="protein sequence ID" value="RKF60023.1"/>
    <property type="molecule type" value="Genomic_DNA"/>
</dbReference>
<dbReference type="InterPro" id="IPR050565">
    <property type="entry name" value="LYPA1-2/EST-like"/>
</dbReference>
<dbReference type="GO" id="GO:0006631">
    <property type="term" value="P:fatty acid metabolic process"/>
    <property type="evidence" value="ECO:0007669"/>
    <property type="project" value="UniProtKB-KW"/>
</dbReference>
<comment type="caution">
    <text evidence="14">The sequence shown here is derived from an EMBL/GenBank/DDBJ whole genome shotgun (WGS) entry which is preliminary data.</text>
</comment>
<comment type="catalytic activity">
    <reaction evidence="12">
        <text>S-hexadecanoyl-L-cysteinyl-[protein] + H2O = L-cysteinyl-[protein] + hexadecanoate + H(+)</text>
        <dbReference type="Rhea" id="RHEA:19233"/>
        <dbReference type="Rhea" id="RHEA-COMP:10131"/>
        <dbReference type="Rhea" id="RHEA-COMP:11032"/>
        <dbReference type="ChEBI" id="CHEBI:7896"/>
        <dbReference type="ChEBI" id="CHEBI:15377"/>
        <dbReference type="ChEBI" id="CHEBI:15378"/>
        <dbReference type="ChEBI" id="CHEBI:29950"/>
        <dbReference type="ChEBI" id="CHEBI:74151"/>
        <dbReference type="EC" id="3.1.2.22"/>
    </reaction>
</comment>